<evidence type="ECO:0000313" key="5">
    <source>
        <dbReference type="Proteomes" id="UP000671828"/>
    </source>
</evidence>
<evidence type="ECO:0000256" key="2">
    <source>
        <dbReference type="ARBA" id="ARBA00022803"/>
    </source>
</evidence>
<reference evidence="4" key="1">
    <citation type="submission" date="2021-04" db="EMBL/GenBank/DDBJ databases">
        <title>Saccharothrix algeriensis WGS.</title>
        <authorList>
            <person name="Stuskova K."/>
            <person name="Hakalova E."/>
            <person name="Tebbal A.B."/>
            <person name="Eichmeier A."/>
        </authorList>
    </citation>
    <scope>NUCLEOTIDE SEQUENCE</scope>
    <source>
        <strain evidence="4">NRRL B-24137</strain>
    </source>
</reference>
<dbReference type="SUPFAM" id="SSF48452">
    <property type="entry name" value="TPR-like"/>
    <property type="match status" value="1"/>
</dbReference>
<keyword evidence="2" id="KW-0802">TPR repeat</keyword>
<feature type="non-terminal residue" evidence="4">
    <location>
        <position position="1"/>
    </location>
</feature>
<dbReference type="AlphaFoldDB" id="A0A8T8I6R6"/>
<proteinExistence type="predicted"/>
<name>A0A8T8I6R6_9PSEU</name>
<dbReference type="PANTHER" id="PTHR45641:SF19">
    <property type="entry name" value="NEPHROCYSTIN-3"/>
    <property type="match status" value="1"/>
</dbReference>
<dbReference type="PANTHER" id="PTHR45641">
    <property type="entry name" value="TETRATRICOPEPTIDE REPEAT PROTEIN (AFU_ORTHOLOGUE AFUA_6G03870)"/>
    <property type="match status" value="1"/>
</dbReference>
<evidence type="ECO:0000256" key="1">
    <source>
        <dbReference type="ARBA" id="ARBA00022737"/>
    </source>
</evidence>
<organism evidence="4 5">
    <name type="scientific">Saccharothrix algeriensis</name>
    <dbReference type="NCBI Taxonomy" id="173560"/>
    <lineage>
        <taxon>Bacteria</taxon>
        <taxon>Bacillati</taxon>
        <taxon>Actinomycetota</taxon>
        <taxon>Actinomycetes</taxon>
        <taxon>Pseudonocardiales</taxon>
        <taxon>Pseudonocardiaceae</taxon>
        <taxon>Saccharothrix</taxon>
    </lineage>
</organism>
<sequence length="109" mass="11902">LQTAGMANQARPLLERALAIGEAAHGPDHPFVAISLGNLALVLKDLGRHAEAQPLLERAERIRAGKENSSPRGDETGRWSCRTPLLHRRLRACPKPSRTGPDLCRGDRI</sequence>
<dbReference type="Proteomes" id="UP000671828">
    <property type="component" value="Chromosome"/>
</dbReference>
<dbReference type="Gene3D" id="1.25.40.10">
    <property type="entry name" value="Tetratricopeptide repeat domain"/>
    <property type="match status" value="1"/>
</dbReference>
<feature type="region of interest" description="Disordered" evidence="3">
    <location>
        <begin position="60"/>
        <end position="80"/>
    </location>
</feature>
<evidence type="ECO:0000256" key="3">
    <source>
        <dbReference type="SAM" id="MobiDB-lite"/>
    </source>
</evidence>
<dbReference type="InterPro" id="IPR011990">
    <property type="entry name" value="TPR-like_helical_dom_sf"/>
</dbReference>
<dbReference type="Pfam" id="PF13424">
    <property type="entry name" value="TPR_12"/>
    <property type="match status" value="1"/>
</dbReference>
<evidence type="ECO:0000313" key="4">
    <source>
        <dbReference type="EMBL" id="QTR05634.1"/>
    </source>
</evidence>
<keyword evidence="1" id="KW-0677">Repeat</keyword>
<dbReference type="EMBL" id="CP072788">
    <property type="protein sequence ID" value="QTR05634.1"/>
    <property type="molecule type" value="Genomic_DNA"/>
</dbReference>
<accession>A0A8T8I6R6</accession>
<gene>
    <name evidence="4" type="ORF">J7S33_14355</name>
</gene>
<protein>
    <submittedName>
        <fullName evidence="4">Tetratricopeptide repeat protein</fullName>
    </submittedName>
</protein>